<organism evidence="2 3">
    <name type="scientific">Ensete ventricosum</name>
    <name type="common">Abyssinian banana</name>
    <name type="synonym">Musa ensete</name>
    <dbReference type="NCBI Taxonomy" id="4639"/>
    <lineage>
        <taxon>Eukaryota</taxon>
        <taxon>Viridiplantae</taxon>
        <taxon>Streptophyta</taxon>
        <taxon>Embryophyta</taxon>
        <taxon>Tracheophyta</taxon>
        <taxon>Spermatophyta</taxon>
        <taxon>Magnoliopsida</taxon>
        <taxon>Liliopsida</taxon>
        <taxon>Zingiberales</taxon>
        <taxon>Musaceae</taxon>
        <taxon>Ensete</taxon>
    </lineage>
</organism>
<evidence type="ECO:0000313" key="3">
    <source>
        <dbReference type="Proteomes" id="UP000287651"/>
    </source>
</evidence>
<name>A0A426XWR2_ENSVE</name>
<feature type="region of interest" description="Disordered" evidence="1">
    <location>
        <begin position="57"/>
        <end position="76"/>
    </location>
</feature>
<dbReference type="Proteomes" id="UP000287651">
    <property type="component" value="Unassembled WGS sequence"/>
</dbReference>
<evidence type="ECO:0000313" key="2">
    <source>
        <dbReference type="EMBL" id="RRT43894.1"/>
    </source>
</evidence>
<proteinExistence type="predicted"/>
<protein>
    <submittedName>
        <fullName evidence="2">Uncharacterized protein</fullName>
    </submittedName>
</protein>
<feature type="compositionally biased region" description="Basic and acidic residues" evidence="1">
    <location>
        <begin position="57"/>
        <end position="75"/>
    </location>
</feature>
<sequence length="153" mass="16107">MEGRVPAAAAAKGGALGGRTRLGSGFGDGVGSGTRACIAGFLRLLLLLLLLLSYPHKEEGGGDGGRRESESKEKGVPVTVCVGVAKRLDPHRVKEPNADSNPTHWVRVQQMGMERGGWHEDSSTTSSNLKSSAVCCPQAQVVTEKINQNLDKS</sequence>
<reference evidence="2 3" key="1">
    <citation type="journal article" date="2014" name="Agronomy (Basel)">
        <title>A Draft Genome Sequence for Ensete ventricosum, the Drought-Tolerant Tree Against Hunger.</title>
        <authorList>
            <person name="Harrison J."/>
            <person name="Moore K.A."/>
            <person name="Paszkiewicz K."/>
            <person name="Jones T."/>
            <person name="Grant M."/>
            <person name="Ambacheew D."/>
            <person name="Muzemil S."/>
            <person name="Studholme D.J."/>
        </authorList>
    </citation>
    <scope>NUCLEOTIDE SEQUENCE [LARGE SCALE GENOMIC DNA]</scope>
</reference>
<gene>
    <name evidence="2" type="ORF">B296_00048115</name>
</gene>
<dbReference type="AlphaFoldDB" id="A0A426XWR2"/>
<accession>A0A426XWR2</accession>
<evidence type="ECO:0000256" key="1">
    <source>
        <dbReference type="SAM" id="MobiDB-lite"/>
    </source>
</evidence>
<dbReference type="EMBL" id="AMZH03016840">
    <property type="protein sequence ID" value="RRT43894.1"/>
    <property type="molecule type" value="Genomic_DNA"/>
</dbReference>
<comment type="caution">
    <text evidence="2">The sequence shown here is derived from an EMBL/GenBank/DDBJ whole genome shotgun (WGS) entry which is preliminary data.</text>
</comment>